<dbReference type="OrthoDB" id="1924787at2759"/>
<evidence type="ECO:0000256" key="4">
    <source>
        <dbReference type="PROSITE-ProRule" id="PRU00076"/>
    </source>
</evidence>
<comment type="caution">
    <text evidence="7">The sequence shown here is derived from an EMBL/GenBank/DDBJ whole genome shotgun (WGS) entry which is preliminary data.</text>
</comment>
<keyword evidence="8" id="KW-1185">Reference proteome</keyword>
<evidence type="ECO:0000313" key="7">
    <source>
        <dbReference type="EMBL" id="GAX73303.1"/>
    </source>
</evidence>
<dbReference type="GO" id="GO:0016757">
    <property type="term" value="F:glycosyltransferase activity"/>
    <property type="evidence" value="ECO:0007669"/>
    <property type="project" value="InterPro"/>
</dbReference>
<dbReference type="Pfam" id="PF03016">
    <property type="entry name" value="Exostosin_GT47"/>
    <property type="match status" value="1"/>
</dbReference>
<evidence type="ECO:0000256" key="1">
    <source>
        <dbReference type="ARBA" id="ARBA00004323"/>
    </source>
</evidence>
<dbReference type="PROSITE" id="PS00022">
    <property type="entry name" value="EGF_1"/>
    <property type="match status" value="2"/>
</dbReference>
<feature type="signal peptide" evidence="5">
    <location>
        <begin position="1"/>
        <end position="15"/>
    </location>
</feature>
<evidence type="ECO:0000259" key="6">
    <source>
        <dbReference type="PROSITE" id="PS50026"/>
    </source>
</evidence>
<accession>A0A250WR59</accession>
<dbReference type="PANTHER" id="PTHR11062:SF376">
    <property type="entry name" value="EXOSTOSIN FAMILY PROTEIN"/>
    <property type="match status" value="1"/>
</dbReference>
<feature type="disulfide bond" evidence="4">
    <location>
        <begin position="42"/>
        <end position="51"/>
    </location>
</feature>
<keyword evidence="4" id="KW-1015">Disulfide bond</keyword>
<dbReference type="InterPro" id="IPR000742">
    <property type="entry name" value="EGF"/>
</dbReference>
<evidence type="ECO:0000256" key="5">
    <source>
        <dbReference type="SAM" id="SignalP"/>
    </source>
</evidence>
<feature type="domain" description="EGF-like" evidence="6">
    <location>
        <begin position="19"/>
        <end position="52"/>
    </location>
</feature>
<evidence type="ECO:0000256" key="2">
    <source>
        <dbReference type="ARBA" id="ARBA00010271"/>
    </source>
</evidence>
<feature type="disulfide bond" evidence="4">
    <location>
        <begin position="204"/>
        <end position="213"/>
    </location>
</feature>
<dbReference type="EMBL" id="BEGY01000003">
    <property type="protein sequence ID" value="GAX73303.1"/>
    <property type="molecule type" value="Genomic_DNA"/>
</dbReference>
<dbReference type="PROSITE" id="PS01186">
    <property type="entry name" value="EGF_2"/>
    <property type="match status" value="2"/>
</dbReference>
<dbReference type="GO" id="GO:0000139">
    <property type="term" value="C:Golgi membrane"/>
    <property type="evidence" value="ECO:0007669"/>
    <property type="project" value="UniProtKB-SubCell"/>
</dbReference>
<dbReference type="InterPro" id="IPR040911">
    <property type="entry name" value="Exostosin_GT47"/>
</dbReference>
<protein>
    <recommendedName>
        <fullName evidence="6">EGF-like domain-containing protein</fullName>
    </recommendedName>
</protein>
<dbReference type="PANTHER" id="PTHR11062">
    <property type="entry name" value="EXOSTOSIN HEPARAN SULFATE GLYCOSYLTRANSFERASE -RELATED"/>
    <property type="match status" value="1"/>
</dbReference>
<feature type="domain" description="EGF-like" evidence="6">
    <location>
        <begin position="182"/>
        <end position="214"/>
    </location>
</feature>
<gene>
    <name evidence="7" type="ORF">CEUSTIGMA_g757.t1</name>
</gene>
<comment type="similarity">
    <text evidence="2">Belongs to the glycosyltransferase 47 family.</text>
</comment>
<dbReference type="SMART" id="SM00181">
    <property type="entry name" value="EGF"/>
    <property type="match status" value="3"/>
</dbReference>
<feature type="chain" id="PRO_5012738685" description="EGF-like domain-containing protein" evidence="5">
    <location>
        <begin position="16"/>
        <end position="625"/>
    </location>
</feature>
<feature type="disulfide bond" evidence="4">
    <location>
        <begin position="23"/>
        <end position="33"/>
    </location>
</feature>
<dbReference type="Gene3D" id="2.10.25.10">
    <property type="entry name" value="Laminin"/>
    <property type="match status" value="1"/>
</dbReference>
<keyword evidence="5" id="KW-0732">Signal</keyword>
<evidence type="ECO:0000313" key="8">
    <source>
        <dbReference type="Proteomes" id="UP000232323"/>
    </source>
</evidence>
<keyword evidence="3" id="KW-0333">Golgi apparatus</keyword>
<dbReference type="AlphaFoldDB" id="A0A250WR59"/>
<dbReference type="PROSITE" id="PS50026">
    <property type="entry name" value="EGF_3"/>
    <property type="match status" value="2"/>
</dbReference>
<proteinExistence type="inferred from homology"/>
<dbReference type="Proteomes" id="UP000232323">
    <property type="component" value="Unassembled WGS sequence"/>
</dbReference>
<dbReference type="InterPro" id="IPR004263">
    <property type="entry name" value="Exostosin"/>
</dbReference>
<sequence length="625" mass="71494">MLVILLTVYLHSVRAWIQVQHSCQPGCEVNGNCNLELGVCECNFGWTGKICEVPTFGACRSSNSSTALVMYGTTWPKSCECWRQITKFFWDVPNELSPFPIPMPVFFWKDVGPCFERIGVLKEHQFSDIPMSNETNVKWFTASRNSTKLKDPLPELEFVEISAPAKVAPHNAPNNADAQLVSVRFCPQRCHDRGSCFAPGHCVCRKGFKGDACEEESRGLIESTNDRGYKSCLNNCSNVGSCLAGYCHCPVGLWGSDCSRSKAFAPDPGNETEVNNTAFFRSKLKIYRYELPWQIAFPLELSDGRATYDKLYSAFEVFHEKFFSDWVTRTENPYEANLFYIPLLANYYMDPKTHIIKVLRHIQTQYPRHISRYEGRDHFIWLPLDMGACPVPHTSSVIKNLIKVTHFGLQISKNQATGIFEGKDTCFKHERDVVAPAADVMPQSKEYMNAYQMWKEALDPTSSPRKHLLYFGGSFRLDAPEYSGGARQAYHEHVVKKNDPRVKTGGTSEDYRSSNFCFCPYGQGFGNRIQHIVLAGCVPVTVQEHVHQPLDDVVLYQEFSIILTIQDMPQLLDILSSISRQDIWQMRMNMFKVRKALYWHDDGLAYNYTLKSLHRKLHNIWGYHY</sequence>
<evidence type="ECO:0000256" key="3">
    <source>
        <dbReference type="ARBA" id="ARBA00023034"/>
    </source>
</evidence>
<keyword evidence="4" id="KW-0245">EGF-like domain</keyword>
<reference evidence="7 8" key="1">
    <citation type="submission" date="2017-08" db="EMBL/GenBank/DDBJ databases">
        <title>Acidophilic green algal genome provides insights into adaptation to an acidic environment.</title>
        <authorList>
            <person name="Hirooka S."/>
            <person name="Hirose Y."/>
            <person name="Kanesaki Y."/>
            <person name="Higuchi S."/>
            <person name="Fujiwara T."/>
            <person name="Onuma R."/>
            <person name="Era A."/>
            <person name="Ohbayashi R."/>
            <person name="Uzuka A."/>
            <person name="Nozaki H."/>
            <person name="Yoshikawa H."/>
            <person name="Miyagishima S.Y."/>
        </authorList>
    </citation>
    <scope>NUCLEOTIDE SEQUENCE [LARGE SCALE GENOMIC DNA]</scope>
    <source>
        <strain evidence="7 8">NIES-2499</strain>
    </source>
</reference>
<comment type="caution">
    <text evidence="4">Lacks conserved residue(s) required for the propagation of feature annotation.</text>
</comment>
<feature type="disulfide bond" evidence="4">
    <location>
        <begin position="186"/>
        <end position="196"/>
    </location>
</feature>
<name>A0A250WR59_9CHLO</name>
<organism evidence="7 8">
    <name type="scientific">Chlamydomonas eustigma</name>
    <dbReference type="NCBI Taxonomy" id="1157962"/>
    <lineage>
        <taxon>Eukaryota</taxon>
        <taxon>Viridiplantae</taxon>
        <taxon>Chlorophyta</taxon>
        <taxon>core chlorophytes</taxon>
        <taxon>Chlorophyceae</taxon>
        <taxon>CS clade</taxon>
        <taxon>Chlamydomonadales</taxon>
        <taxon>Chlamydomonadaceae</taxon>
        <taxon>Chlamydomonas</taxon>
    </lineage>
</organism>
<comment type="subcellular location">
    <subcellularLocation>
        <location evidence="1">Golgi apparatus membrane</location>
        <topology evidence="1">Single-pass type II membrane protein</topology>
    </subcellularLocation>
</comment>